<comment type="subcellular location">
    <subcellularLocation>
        <location evidence="1">Secreted</location>
    </subcellularLocation>
</comment>
<name>A0ABD1E7P3_HYPHA</name>
<reference evidence="6 7" key="1">
    <citation type="submission" date="2024-05" db="EMBL/GenBank/DDBJ databases">
        <title>Genetic variation in Jamaican populations of the coffee berry borer (Hypothenemus hampei).</title>
        <authorList>
            <person name="Errbii M."/>
            <person name="Myrie A."/>
        </authorList>
    </citation>
    <scope>NUCLEOTIDE SEQUENCE [LARGE SCALE GENOMIC DNA]</scope>
    <source>
        <strain evidence="6">JA-Hopewell-2020-01-JO</strain>
        <tissue evidence="6">Whole body</tissue>
    </source>
</reference>
<dbReference type="GO" id="GO:0005576">
    <property type="term" value="C:extracellular region"/>
    <property type="evidence" value="ECO:0007669"/>
    <property type="project" value="UniProtKB-SubCell"/>
</dbReference>
<evidence type="ECO:0000313" key="6">
    <source>
        <dbReference type="EMBL" id="KAL1490405.1"/>
    </source>
</evidence>
<evidence type="ECO:0000313" key="7">
    <source>
        <dbReference type="Proteomes" id="UP001566132"/>
    </source>
</evidence>
<dbReference type="EMBL" id="JBDJPC010000010">
    <property type="protein sequence ID" value="KAL1490405.1"/>
    <property type="molecule type" value="Genomic_DNA"/>
</dbReference>
<keyword evidence="5" id="KW-0812">Transmembrane</keyword>
<dbReference type="Proteomes" id="UP001566132">
    <property type="component" value="Unassembled WGS sequence"/>
</dbReference>
<dbReference type="InterPro" id="IPR036728">
    <property type="entry name" value="PBP_GOBP_sf"/>
</dbReference>
<keyword evidence="7" id="KW-1185">Reference proteome</keyword>
<dbReference type="AlphaFoldDB" id="A0ABD1E7P3"/>
<evidence type="ECO:0000256" key="3">
    <source>
        <dbReference type="ARBA" id="ARBA00022525"/>
    </source>
</evidence>
<evidence type="ECO:0000256" key="4">
    <source>
        <dbReference type="ARBA" id="ARBA00022729"/>
    </source>
</evidence>
<organism evidence="6 7">
    <name type="scientific">Hypothenemus hampei</name>
    <name type="common">Coffee berry borer</name>
    <dbReference type="NCBI Taxonomy" id="57062"/>
    <lineage>
        <taxon>Eukaryota</taxon>
        <taxon>Metazoa</taxon>
        <taxon>Ecdysozoa</taxon>
        <taxon>Arthropoda</taxon>
        <taxon>Hexapoda</taxon>
        <taxon>Insecta</taxon>
        <taxon>Pterygota</taxon>
        <taxon>Neoptera</taxon>
        <taxon>Endopterygota</taxon>
        <taxon>Coleoptera</taxon>
        <taxon>Polyphaga</taxon>
        <taxon>Cucujiformia</taxon>
        <taxon>Curculionidae</taxon>
        <taxon>Scolytinae</taxon>
        <taxon>Hypothenemus</taxon>
    </lineage>
</organism>
<comment type="caution">
    <text evidence="6">The sequence shown here is derived from an EMBL/GenBank/DDBJ whole genome shotgun (WGS) entry which is preliminary data.</text>
</comment>
<evidence type="ECO:0000256" key="2">
    <source>
        <dbReference type="ARBA" id="ARBA00008098"/>
    </source>
</evidence>
<protein>
    <submittedName>
        <fullName evidence="6">Uncharacterized protein</fullName>
    </submittedName>
</protein>
<dbReference type="PANTHER" id="PTHR11857">
    <property type="entry name" value="ODORANT BINDING PROTEIN-RELATED"/>
    <property type="match status" value="1"/>
</dbReference>
<dbReference type="InterPro" id="IPR006170">
    <property type="entry name" value="PBP/GOBP"/>
</dbReference>
<dbReference type="Gene3D" id="1.10.238.20">
    <property type="entry name" value="Pheromone/general odorant binding protein domain"/>
    <property type="match status" value="1"/>
</dbReference>
<evidence type="ECO:0000256" key="5">
    <source>
        <dbReference type="SAM" id="Phobius"/>
    </source>
</evidence>
<gene>
    <name evidence="6" type="ORF">ABEB36_013110</name>
</gene>
<dbReference type="SUPFAM" id="SSF47565">
    <property type="entry name" value="Insect pheromone/odorant-binding proteins"/>
    <property type="match status" value="1"/>
</dbReference>
<keyword evidence="5" id="KW-1133">Transmembrane helix</keyword>
<dbReference type="Pfam" id="PF01395">
    <property type="entry name" value="PBP_GOBP"/>
    <property type="match status" value="1"/>
</dbReference>
<dbReference type="PANTHER" id="PTHR11857:SF43">
    <property type="entry name" value="GEO07291P1-RELATED"/>
    <property type="match status" value="1"/>
</dbReference>
<feature type="transmembrane region" description="Helical" evidence="5">
    <location>
        <begin position="17"/>
        <end position="40"/>
    </location>
</feature>
<keyword evidence="3" id="KW-0964">Secreted</keyword>
<proteinExistence type="inferred from homology"/>
<dbReference type="CDD" id="cd23992">
    <property type="entry name" value="PBP_GOBP"/>
    <property type="match status" value="1"/>
</dbReference>
<dbReference type="SMART" id="SM00708">
    <property type="entry name" value="PhBP"/>
    <property type="match status" value="1"/>
</dbReference>
<keyword evidence="5" id="KW-0472">Membrane</keyword>
<evidence type="ECO:0000256" key="1">
    <source>
        <dbReference type="ARBA" id="ARBA00004613"/>
    </source>
</evidence>
<accession>A0ABD1E7P3</accession>
<sequence>MQAVCIKVRFENFHFKVHFLIAMLSFGAIILLCGIVGGSAKVTLPPELQEYVDDLHALCLKRGSLTEDDHQSYDIHDKDPKMMCYMKCLMLESKWMKPDGTIDYHFIESSAHPEVKEILVSALGKCRQIENGADLCEKSYNFNFCMFEADPMNWFFV</sequence>
<comment type="similarity">
    <text evidence="2">Belongs to the PBP/GOBP family.</text>
</comment>
<keyword evidence="4" id="KW-0732">Signal</keyword>